<evidence type="ECO:0000256" key="1">
    <source>
        <dbReference type="ARBA" id="ARBA00006479"/>
    </source>
</evidence>
<dbReference type="InterPro" id="IPR049874">
    <property type="entry name" value="ROK_cs"/>
</dbReference>
<dbReference type="Gene3D" id="3.30.420.40">
    <property type="match status" value="2"/>
</dbReference>
<dbReference type="RefSeq" id="WP_338530464.1">
    <property type="nucleotide sequence ID" value="NZ_CP030941.1"/>
</dbReference>
<gene>
    <name evidence="2" type="primary">nagK_2</name>
    <name evidence="2" type="ORF">NTH_02692</name>
</gene>
<accession>A0ABY5MLB3</accession>
<organism evidence="2 3">
    <name type="scientific">Nitratireductor thuwali</name>
    <dbReference type="NCBI Taxonomy" id="2267699"/>
    <lineage>
        <taxon>Bacteria</taxon>
        <taxon>Pseudomonadati</taxon>
        <taxon>Pseudomonadota</taxon>
        <taxon>Alphaproteobacteria</taxon>
        <taxon>Hyphomicrobiales</taxon>
        <taxon>Phyllobacteriaceae</taxon>
        <taxon>Nitratireductor</taxon>
    </lineage>
</organism>
<protein>
    <submittedName>
        <fullName evidence="2">N-acetyl-D-glucosamine kinase</fullName>
        <ecNumber evidence="2">2.7.1.59</ecNumber>
    </submittedName>
</protein>
<dbReference type="InterPro" id="IPR000600">
    <property type="entry name" value="ROK"/>
</dbReference>
<dbReference type="PANTHER" id="PTHR18964">
    <property type="entry name" value="ROK (REPRESSOR, ORF, KINASE) FAMILY"/>
    <property type="match status" value="1"/>
</dbReference>
<keyword evidence="3" id="KW-1185">Reference proteome</keyword>
<keyword evidence="2" id="KW-0418">Kinase</keyword>
<dbReference type="PANTHER" id="PTHR18964:SF149">
    <property type="entry name" value="BIFUNCTIONAL UDP-N-ACETYLGLUCOSAMINE 2-EPIMERASE_N-ACETYLMANNOSAMINE KINASE"/>
    <property type="match status" value="1"/>
</dbReference>
<dbReference type="Pfam" id="PF00480">
    <property type="entry name" value="ROK"/>
    <property type="match status" value="1"/>
</dbReference>
<comment type="similarity">
    <text evidence="1">Belongs to the ROK (NagC/XylR) family.</text>
</comment>
<evidence type="ECO:0000313" key="2">
    <source>
        <dbReference type="EMBL" id="UUP18212.1"/>
    </source>
</evidence>
<dbReference type="PROSITE" id="PS01125">
    <property type="entry name" value="ROK"/>
    <property type="match status" value="1"/>
</dbReference>
<keyword evidence="2" id="KW-0808">Transferase</keyword>
<dbReference type="EC" id="2.7.1.59" evidence="2"/>
<dbReference type="GO" id="GO:0045127">
    <property type="term" value="F:N-acetylglucosamine kinase activity"/>
    <property type="evidence" value="ECO:0007669"/>
    <property type="project" value="UniProtKB-EC"/>
</dbReference>
<name>A0ABY5MLB3_9HYPH</name>
<evidence type="ECO:0000313" key="3">
    <source>
        <dbReference type="Proteomes" id="UP001342418"/>
    </source>
</evidence>
<dbReference type="EMBL" id="CP030941">
    <property type="protein sequence ID" value="UUP18212.1"/>
    <property type="molecule type" value="Genomic_DNA"/>
</dbReference>
<dbReference type="SUPFAM" id="SSF53067">
    <property type="entry name" value="Actin-like ATPase domain"/>
    <property type="match status" value="1"/>
</dbReference>
<proteinExistence type="inferred from homology"/>
<dbReference type="InterPro" id="IPR043129">
    <property type="entry name" value="ATPase_NBD"/>
</dbReference>
<dbReference type="Proteomes" id="UP001342418">
    <property type="component" value="Chromosome"/>
</dbReference>
<reference evidence="2 3" key="1">
    <citation type="submission" date="2018-07" db="EMBL/GenBank/DDBJ databases">
        <title>Genome sequence of Nitratireductor thuwali#1536.</title>
        <authorList>
            <person name="Michoud G."/>
            <person name="Merlino G."/>
            <person name="Sefrji F.O."/>
            <person name="Daffonchio D."/>
        </authorList>
    </citation>
    <scope>NUCLEOTIDE SEQUENCE [LARGE SCALE GENOMIC DNA]</scope>
    <source>
        <strain evidence="3">Nit1536</strain>
    </source>
</reference>
<sequence length="301" mass="30947">MPSGAETAIGVDVGGTRIRVARISPAGKLLERVIEPVRQDREGFADQLLRLVDGLRTDSGTAVGIGIPGRVDGNSGEIRSAGYLDIAGMDIAGLIAHRTGLPSRIENDATMALIAEGWARPEGALGLIFMITVGTGIGGAALEDGAPWYGGGFSGQFGHVVVAKDGPVCNCGRTGCVETFSSGTALGRLIAETGLPVETRAEDLFLHAGSGDRSASTVLDRWAAPLQRAIESLVAVADPRLVIIGGGLGSEMTRALGRLPRRSKWFEMPVEAALLGDDAGVIGAGLCAFKAVRDAQPGPAA</sequence>